<evidence type="ECO:0000256" key="1">
    <source>
        <dbReference type="ARBA" id="ARBA00000349"/>
    </source>
</evidence>
<evidence type="ECO:0000259" key="14">
    <source>
        <dbReference type="Pfam" id="PF00394"/>
    </source>
</evidence>
<comment type="caution">
    <text evidence="16">The sequence shown here is derived from an EMBL/GenBank/DDBJ whole genome shotgun (WGS) entry which is preliminary data.</text>
</comment>
<dbReference type="InterPro" id="IPR033138">
    <property type="entry name" value="Cu_oxidase_CS"/>
</dbReference>
<dbReference type="InterPro" id="IPR034285">
    <property type="entry name" value="CuRO_2_LCC"/>
</dbReference>
<feature type="domain" description="Plastocyanin-like" evidence="15">
    <location>
        <begin position="256"/>
        <end position="392"/>
    </location>
</feature>
<evidence type="ECO:0000256" key="3">
    <source>
        <dbReference type="ARBA" id="ARBA00004271"/>
    </source>
</evidence>
<keyword evidence="13" id="KW-0439">Lignin degradation</keyword>
<name>S8CN91_9LAMI</name>
<keyword evidence="8" id="KW-0479">Metal-binding</keyword>
<comment type="similarity">
    <text evidence="4">Belongs to the multicopper oxidase family.</text>
</comment>
<feature type="domain" description="Plastocyanin-like" evidence="14">
    <location>
        <begin position="1"/>
        <end position="144"/>
    </location>
</feature>
<evidence type="ECO:0000256" key="6">
    <source>
        <dbReference type="ARBA" id="ARBA00022523"/>
    </source>
</evidence>
<gene>
    <name evidence="16" type="ORF">M569_08526</name>
</gene>
<evidence type="ECO:0000256" key="10">
    <source>
        <dbReference type="ARBA" id="ARBA00023002"/>
    </source>
</evidence>
<dbReference type="PROSITE" id="PS00080">
    <property type="entry name" value="MULTICOPPER_OXIDASE2"/>
    <property type="match status" value="1"/>
</dbReference>
<dbReference type="InterPro" id="IPR002355">
    <property type="entry name" value="Cu_oxidase_Cu_BS"/>
</dbReference>
<keyword evidence="11" id="KW-0186">Copper</keyword>
<dbReference type="SUPFAM" id="SSF49503">
    <property type="entry name" value="Cupredoxins"/>
    <property type="match status" value="2"/>
</dbReference>
<dbReference type="PROSITE" id="PS00079">
    <property type="entry name" value="MULTICOPPER_OXIDASE1"/>
    <property type="match status" value="1"/>
</dbReference>
<reference evidence="16 17" key="1">
    <citation type="journal article" date="2013" name="BMC Genomics">
        <title>The miniature genome of a carnivorous plant Genlisea aurea contains a low number of genes and short non-coding sequences.</title>
        <authorList>
            <person name="Leushkin E.V."/>
            <person name="Sutormin R.A."/>
            <person name="Nabieva E.R."/>
            <person name="Penin A.A."/>
            <person name="Kondrashov A.S."/>
            <person name="Logacheva M.D."/>
        </authorList>
    </citation>
    <scope>NUCLEOTIDE SEQUENCE [LARGE SCALE GENOMIC DNA]</scope>
</reference>
<dbReference type="GO" id="GO:0046274">
    <property type="term" value="P:lignin catabolic process"/>
    <property type="evidence" value="ECO:0007669"/>
    <property type="project" value="UniProtKB-KW"/>
</dbReference>
<dbReference type="PANTHER" id="PTHR11709:SF9">
    <property type="entry name" value="LACCASE-7"/>
    <property type="match status" value="1"/>
</dbReference>
<dbReference type="GO" id="GO:0005507">
    <property type="term" value="F:copper ion binding"/>
    <property type="evidence" value="ECO:0007669"/>
    <property type="project" value="InterPro"/>
</dbReference>
<dbReference type="InterPro" id="IPR045087">
    <property type="entry name" value="Cu-oxidase_fam"/>
</dbReference>
<comment type="subcellular location">
    <subcellularLocation>
        <location evidence="3">Secreted</location>
        <location evidence="3">Extracellular space</location>
        <location evidence="3">Apoplast</location>
    </subcellularLocation>
</comment>
<dbReference type="OrthoDB" id="2121828at2759"/>
<accession>S8CN91</accession>
<dbReference type="GO" id="GO:0048046">
    <property type="term" value="C:apoplast"/>
    <property type="evidence" value="ECO:0007669"/>
    <property type="project" value="UniProtKB-SubCell"/>
</dbReference>
<keyword evidence="9" id="KW-0677">Repeat</keyword>
<evidence type="ECO:0000256" key="13">
    <source>
        <dbReference type="ARBA" id="ARBA00023185"/>
    </source>
</evidence>
<dbReference type="CDD" id="cd13875">
    <property type="entry name" value="CuRO_2_LCC_plant"/>
    <property type="match status" value="1"/>
</dbReference>
<evidence type="ECO:0000259" key="15">
    <source>
        <dbReference type="Pfam" id="PF07731"/>
    </source>
</evidence>
<evidence type="ECO:0000256" key="8">
    <source>
        <dbReference type="ARBA" id="ARBA00022723"/>
    </source>
</evidence>
<evidence type="ECO:0000256" key="7">
    <source>
        <dbReference type="ARBA" id="ARBA00022525"/>
    </source>
</evidence>
<evidence type="ECO:0000256" key="12">
    <source>
        <dbReference type="ARBA" id="ARBA00023180"/>
    </source>
</evidence>
<organism evidence="16 17">
    <name type="scientific">Genlisea aurea</name>
    <dbReference type="NCBI Taxonomy" id="192259"/>
    <lineage>
        <taxon>Eukaryota</taxon>
        <taxon>Viridiplantae</taxon>
        <taxon>Streptophyta</taxon>
        <taxon>Embryophyta</taxon>
        <taxon>Tracheophyta</taxon>
        <taxon>Spermatophyta</taxon>
        <taxon>Magnoliopsida</taxon>
        <taxon>eudicotyledons</taxon>
        <taxon>Gunneridae</taxon>
        <taxon>Pentapetalae</taxon>
        <taxon>asterids</taxon>
        <taxon>lamiids</taxon>
        <taxon>Lamiales</taxon>
        <taxon>Lentibulariaceae</taxon>
        <taxon>Genlisea</taxon>
    </lineage>
</organism>
<keyword evidence="12" id="KW-0325">Glycoprotein</keyword>
<dbReference type="Proteomes" id="UP000015453">
    <property type="component" value="Unassembled WGS sequence"/>
</dbReference>
<dbReference type="PANTHER" id="PTHR11709">
    <property type="entry name" value="MULTI-COPPER OXIDASE"/>
    <property type="match status" value="1"/>
</dbReference>
<dbReference type="EMBL" id="AUSU01003779">
    <property type="protein sequence ID" value="EPS66251.1"/>
    <property type="molecule type" value="Genomic_DNA"/>
</dbReference>
<sequence length="410" mass="44493">GEWWSSNVVDVETSALATGGAPNTSNGYTINGHLGHLYNCSSHDMFTLIVQPGKNYLLRIINSALNTQFFFKIAHHIFTVVAADASYTNPYVTDVVVLAPGQTVDALLFTNNSIGRYYMAATPYASAVGVPFDNSTTTGLLVYDYEGSTQSSALPIMPPLPPNGDTATANKFYTNMTGLLTGPFWSPVPLVVDEHMFIAVGIGLTACGLPGNRTCNGIFGQRLAATMNGASFQLPNTVSILQAFFRNVTGVYTDDFPDVPPVIFDFTNSSNSFNETLLLTTKSTKVKKVRYNSTIQIVIQDTALVGTENHPIHIHGFNFYVLAQGFGNYDPLIDVDTFNFFDPQVRNTIAVPVGGWAVIRFTANNPGVWFIHCHLDVHLGWGLASGFAVENGHTPESTLPPPPPDFPQCH</sequence>
<evidence type="ECO:0000256" key="4">
    <source>
        <dbReference type="ARBA" id="ARBA00010609"/>
    </source>
</evidence>
<evidence type="ECO:0000313" key="17">
    <source>
        <dbReference type="Proteomes" id="UP000015453"/>
    </source>
</evidence>
<evidence type="ECO:0000256" key="11">
    <source>
        <dbReference type="ARBA" id="ARBA00023008"/>
    </source>
</evidence>
<keyword evidence="17" id="KW-1185">Reference proteome</keyword>
<keyword evidence="10" id="KW-0560">Oxidoreductase</keyword>
<dbReference type="Pfam" id="PF00394">
    <property type="entry name" value="Cu-oxidase"/>
    <property type="match status" value="1"/>
</dbReference>
<protein>
    <recommendedName>
        <fullName evidence="5">laccase</fullName>
        <ecNumber evidence="5">1.10.3.2</ecNumber>
    </recommendedName>
</protein>
<evidence type="ECO:0000256" key="9">
    <source>
        <dbReference type="ARBA" id="ARBA00022737"/>
    </source>
</evidence>
<dbReference type="AlphaFoldDB" id="S8CN91"/>
<evidence type="ECO:0000256" key="5">
    <source>
        <dbReference type="ARBA" id="ARBA00012297"/>
    </source>
</evidence>
<evidence type="ECO:0000313" key="16">
    <source>
        <dbReference type="EMBL" id="EPS66251.1"/>
    </source>
</evidence>
<comment type="cofactor">
    <cofactor evidence="2">
        <name>Cu cation</name>
        <dbReference type="ChEBI" id="CHEBI:23378"/>
    </cofactor>
</comment>
<dbReference type="Gene3D" id="2.60.40.420">
    <property type="entry name" value="Cupredoxins - blue copper proteins"/>
    <property type="match status" value="2"/>
</dbReference>
<dbReference type="InterPro" id="IPR008972">
    <property type="entry name" value="Cupredoxin"/>
</dbReference>
<dbReference type="InterPro" id="IPR011706">
    <property type="entry name" value="Cu-oxidase_C"/>
</dbReference>
<dbReference type="GO" id="GO:0052716">
    <property type="term" value="F:hydroquinone:oxygen oxidoreductase activity"/>
    <property type="evidence" value="ECO:0007669"/>
    <property type="project" value="UniProtKB-EC"/>
</dbReference>
<keyword evidence="6" id="KW-0052">Apoplast</keyword>
<feature type="non-terminal residue" evidence="16">
    <location>
        <position position="1"/>
    </location>
</feature>
<dbReference type="EC" id="1.10.3.2" evidence="5"/>
<proteinExistence type="inferred from homology"/>
<comment type="catalytic activity">
    <reaction evidence="1">
        <text>4 hydroquinone + O2 = 4 benzosemiquinone + 2 H2O</text>
        <dbReference type="Rhea" id="RHEA:11276"/>
        <dbReference type="ChEBI" id="CHEBI:15377"/>
        <dbReference type="ChEBI" id="CHEBI:15379"/>
        <dbReference type="ChEBI" id="CHEBI:17594"/>
        <dbReference type="ChEBI" id="CHEBI:17977"/>
        <dbReference type="EC" id="1.10.3.2"/>
    </reaction>
</comment>
<dbReference type="Pfam" id="PF07731">
    <property type="entry name" value="Cu-oxidase_2"/>
    <property type="match status" value="1"/>
</dbReference>
<dbReference type="InterPro" id="IPR001117">
    <property type="entry name" value="Cu-oxidase_2nd"/>
</dbReference>
<keyword evidence="7" id="KW-0964">Secreted</keyword>
<evidence type="ECO:0000256" key="2">
    <source>
        <dbReference type="ARBA" id="ARBA00001935"/>
    </source>
</evidence>